<dbReference type="AlphaFoldDB" id="A0A0A8Y7N0"/>
<sequence>MNLQKTQRYKLLGCRLQYRSTC</sequence>
<protein>
    <submittedName>
        <fullName evidence="1">Uncharacterized protein</fullName>
    </submittedName>
</protein>
<reference evidence="1" key="1">
    <citation type="submission" date="2014-09" db="EMBL/GenBank/DDBJ databases">
        <authorList>
            <person name="Magalhaes I.L.F."/>
            <person name="Oliveira U."/>
            <person name="Santos F.R."/>
            <person name="Vidigal T.H.D.A."/>
            <person name="Brescovit A.D."/>
            <person name="Santos A.J."/>
        </authorList>
    </citation>
    <scope>NUCLEOTIDE SEQUENCE</scope>
    <source>
        <tissue evidence="1">Shoot tissue taken approximately 20 cm above the soil surface</tissue>
    </source>
</reference>
<name>A0A0A8Y7N0_ARUDO</name>
<accession>A0A0A8Y7N0</accession>
<organism evidence="1">
    <name type="scientific">Arundo donax</name>
    <name type="common">Giant reed</name>
    <name type="synonym">Donax arundinaceus</name>
    <dbReference type="NCBI Taxonomy" id="35708"/>
    <lineage>
        <taxon>Eukaryota</taxon>
        <taxon>Viridiplantae</taxon>
        <taxon>Streptophyta</taxon>
        <taxon>Embryophyta</taxon>
        <taxon>Tracheophyta</taxon>
        <taxon>Spermatophyta</taxon>
        <taxon>Magnoliopsida</taxon>
        <taxon>Liliopsida</taxon>
        <taxon>Poales</taxon>
        <taxon>Poaceae</taxon>
        <taxon>PACMAD clade</taxon>
        <taxon>Arundinoideae</taxon>
        <taxon>Arundineae</taxon>
        <taxon>Arundo</taxon>
    </lineage>
</organism>
<proteinExistence type="predicted"/>
<dbReference type="EMBL" id="GBRH01276745">
    <property type="protein sequence ID" value="JAD21150.1"/>
    <property type="molecule type" value="Transcribed_RNA"/>
</dbReference>
<reference evidence="1" key="2">
    <citation type="journal article" date="2015" name="Data Brief">
        <title>Shoot transcriptome of the giant reed, Arundo donax.</title>
        <authorList>
            <person name="Barrero R.A."/>
            <person name="Guerrero F.D."/>
            <person name="Moolhuijzen P."/>
            <person name="Goolsby J.A."/>
            <person name="Tidwell J."/>
            <person name="Bellgard S.E."/>
            <person name="Bellgard M.I."/>
        </authorList>
    </citation>
    <scope>NUCLEOTIDE SEQUENCE</scope>
    <source>
        <tissue evidence="1">Shoot tissue taken approximately 20 cm above the soil surface</tissue>
    </source>
</reference>
<evidence type="ECO:0000313" key="1">
    <source>
        <dbReference type="EMBL" id="JAD21150.1"/>
    </source>
</evidence>